<evidence type="ECO:0000313" key="1">
    <source>
        <dbReference type="EMBL" id="KAI9903010.1"/>
    </source>
</evidence>
<dbReference type="EMBL" id="CM047941">
    <property type="protein sequence ID" value="KAI9903010.1"/>
    <property type="molecule type" value="Genomic_DNA"/>
</dbReference>
<gene>
    <name evidence="1" type="ORF">N3K66_002362</name>
</gene>
<organism evidence="1 2">
    <name type="scientific">Trichothecium roseum</name>
    <dbReference type="NCBI Taxonomy" id="47278"/>
    <lineage>
        <taxon>Eukaryota</taxon>
        <taxon>Fungi</taxon>
        <taxon>Dikarya</taxon>
        <taxon>Ascomycota</taxon>
        <taxon>Pezizomycotina</taxon>
        <taxon>Sordariomycetes</taxon>
        <taxon>Hypocreomycetidae</taxon>
        <taxon>Hypocreales</taxon>
        <taxon>Hypocreales incertae sedis</taxon>
        <taxon>Trichothecium</taxon>
    </lineage>
</organism>
<keyword evidence="2" id="KW-1185">Reference proteome</keyword>
<sequence length="229" mass="25395">MDTNIHAPTVPSGPTTSAYTNGHAEPLSLAELEKKKDDIETELKALGSVLDSHNVNMETPLLTADGFPRADIDVPQIRTTRARIIRLRNDYKELMARVDKHLQEHFANMQDEPNEPTSLTQPSALPDTEVESLDAPFAKVNTVATGSPAEAAGLRPGDEIRNFGPANRDNHDNLRKVMECVLANEDRNIFIRISRSTTSVTQREELRLTLTPRKDWGGRGMLGCHILPI</sequence>
<comment type="caution">
    <text evidence="1">The sequence shown here is derived from an EMBL/GenBank/DDBJ whole genome shotgun (WGS) entry which is preliminary data.</text>
</comment>
<name>A0ACC0V9D3_9HYPO</name>
<protein>
    <submittedName>
        <fullName evidence="1">Uncharacterized protein</fullName>
    </submittedName>
</protein>
<accession>A0ACC0V9D3</accession>
<proteinExistence type="predicted"/>
<evidence type="ECO:0000313" key="2">
    <source>
        <dbReference type="Proteomes" id="UP001163324"/>
    </source>
</evidence>
<dbReference type="Proteomes" id="UP001163324">
    <property type="component" value="Chromosome 2"/>
</dbReference>
<reference evidence="1" key="1">
    <citation type="submission" date="2022-10" db="EMBL/GenBank/DDBJ databases">
        <title>Complete Genome of Trichothecium roseum strain YXFP-22015, a Plant Pathogen Isolated from Citrus.</title>
        <authorList>
            <person name="Wang Y."/>
            <person name="Zhu L."/>
        </authorList>
    </citation>
    <scope>NUCLEOTIDE SEQUENCE</scope>
    <source>
        <strain evidence="1">YXFP-22015</strain>
    </source>
</reference>